<proteinExistence type="predicted"/>
<name>A0A1I6QJ11_9PSEU</name>
<dbReference type="OrthoDB" id="6161020at2"/>
<evidence type="ECO:0000313" key="3">
    <source>
        <dbReference type="Proteomes" id="UP000198852"/>
    </source>
</evidence>
<dbReference type="Proteomes" id="UP000198852">
    <property type="component" value="Unassembled WGS sequence"/>
</dbReference>
<sequence length="75" mass="8186">MTKRDEMRVDKALQGLDFPADRDEILDFATDREADAETLTALRSIPSARYASKDEVLHAVPQEPEGDAPGGTARG</sequence>
<dbReference type="EMBL" id="FOZX01000002">
    <property type="protein sequence ID" value="SFS52392.1"/>
    <property type="molecule type" value="Genomic_DNA"/>
</dbReference>
<evidence type="ECO:0000256" key="1">
    <source>
        <dbReference type="SAM" id="MobiDB-lite"/>
    </source>
</evidence>
<gene>
    <name evidence="2" type="ORF">SAMN05660874_01501</name>
</gene>
<dbReference type="RefSeq" id="WP_093414888.1">
    <property type="nucleotide sequence ID" value="NZ_FOZX01000002.1"/>
</dbReference>
<keyword evidence="3" id="KW-1185">Reference proteome</keyword>
<dbReference type="Pfam" id="PF11387">
    <property type="entry name" value="DUF2795"/>
    <property type="match status" value="1"/>
</dbReference>
<evidence type="ECO:0008006" key="4">
    <source>
        <dbReference type="Google" id="ProtNLM"/>
    </source>
</evidence>
<dbReference type="InterPro" id="IPR021527">
    <property type="entry name" value="DUF2795"/>
</dbReference>
<feature type="region of interest" description="Disordered" evidence="1">
    <location>
        <begin position="50"/>
        <end position="75"/>
    </location>
</feature>
<organism evidence="2 3">
    <name type="scientific">Saccharopolyspora flava</name>
    <dbReference type="NCBI Taxonomy" id="95161"/>
    <lineage>
        <taxon>Bacteria</taxon>
        <taxon>Bacillati</taxon>
        <taxon>Actinomycetota</taxon>
        <taxon>Actinomycetes</taxon>
        <taxon>Pseudonocardiales</taxon>
        <taxon>Pseudonocardiaceae</taxon>
        <taxon>Saccharopolyspora</taxon>
    </lineage>
</organism>
<reference evidence="3" key="1">
    <citation type="submission" date="2016-10" db="EMBL/GenBank/DDBJ databases">
        <authorList>
            <person name="Varghese N."/>
            <person name="Submissions S."/>
        </authorList>
    </citation>
    <scope>NUCLEOTIDE SEQUENCE [LARGE SCALE GENOMIC DNA]</scope>
    <source>
        <strain evidence="3">DSM 44771</strain>
    </source>
</reference>
<evidence type="ECO:0000313" key="2">
    <source>
        <dbReference type="EMBL" id="SFS52392.1"/>
    </source>
</evidence>
<accession>A0A1I6QJ11</accession>
<dbReference type="STRING" id="95161.SAMN05660874_01501"/>
<protein>
    <recommendedName>
        <fullName evidence="4">DUF2795 domain-containing protein</fullName>
    </recommendedName>
</protein>
<dbReference type="AlphaFoldDB" id="A0A1I6QJ11"/>